<dbReference type="GO" id="GO:0008270">
    <property type="term" value="F:zinc ion binding"/>
    <property type="evidence" value="ECO:0007669"/>
    <property type="project" value="UniProtKB-KW"/>
</dbReference>
<dbReference type="SUPFAM" id="SSF51197">
    <property type="entry name" value="Clavaminate synthase-like"/>
    <property type="match status" value="1"/>
</dbReference>
<comment type="caution">
    <text evidence="5">The sequence shown here is derived from an EMBL/GenBank/DDBJ whole genome shotgun (WGS) entry which is preliminary data.</text>
</comment>
<dbReference type="SUPFAM" id="SSF53335">
    <property type="entry name" value="S-adenosyl-L-methionine-dependent methyltransferases"/>
    <property type="match status" value="1"/>
</dbReference>
<dbReference type="GO" id="GO:0016274">
    <property type="term" value="F:protein-arginine N-methyltransferase activity"/>
    <property type="evidence" value="ECO:0007669"/>
    <property type="project" value="InterPro"/>
</dbReference>
<dbReference type="Pfam" id="PF06325">
    <property type="entry name" value="PrmA"/>
    <property type="match status" value="1"/>
</dbReference>
<proteinExistence type="predicted"/>
<evidence type="ECO:0000313" key="6">
    <source>
        <dbReference type="Proteomes" id="UP001178507"/>
    </source>
</evidence>
<dbReference type="PANTHER" id="PTHR11006:SF4">
    <property type="entry name" value="PROTEIN ARGININE N-METHYLTRANSFERASE 7"/>
    <property type="match status" value="1"/>
</dbReference>
<dbReference type="EMBL" id="CAUJNA010003871">
    <property type="protein sequence ID" value="CAJ1411349.1"/>
    <property type="molecule type" value="Genomic_DNA"/>
</dbReference>
<dbReference type="GO" id="GO:0042054">
    <property type="term" value="F:histone methyltransferase activity"/>
    <property type="evidence" value="ECO:0007669"/>
    <property type="project" value="TreeGrafter"/>
</dbReference>
<dbReference type="PROSITE" id="PS50089">
    <property type="entry name" value="ZF_RING_2"/>
    <property type="match status" value="1"/>
</dbReference>
<keyword evidence="2" id="KW-0862">Zinc</keyword>
<feature type="compositionally biased region" description="Basic and acidic residues" evidence="3">
    <location>
        <begin position="1"/>
        <end position="20"/>
    </location>
</feature>
<evidence type="ECO:0000313" key="5">
    <source>
        <dbReference type="EMBL" id="CAJ1411349.1"/>
    </source>
</evidence>
<feature type="region of interest" description="Disordered" evidence="3">
    <location>
        <begin position="505"/>
        <end position="540"/>
    </location>
</feature>
<sequence length="805" mass="86705">MGKAKTLKEAKGKWQAKKPEAGPSQAAAPVAPRYSDSFIPPGCDTDDEESARYEDSMTKGHWCPPRLCGRNESLVEAVNDWHFAMLNDSHRNQFYWDALAACCKGKRVIDIGAGSGLLSLMAAKLGAESVLAIEASKDMLDLATLNAQRNGQADKIKIIHGMSSKVHLDDASKVVPRTHRDGTFELLGGCKSARSVGHLAQRAVQLDVRPTSEQPHESAFIAWDSRLVHQGHTYAPGAAGWNPPLKVPAFFTADNPGWKVFLQEEGYVVLTDVLQSGDVKEALRLLLQDLKLLQPKLQSLDQVREQHLPSNKAGNDLRMSAGLSHGAFAWYLRCHPEVSRLFEQLFDLPGGSPLVGSVDVVALAPPCSSSFYGKQWLHLDYTPPQGRICQACLQLFPQSWELGARWERIALMVCKAPAAWASPRAGVALLAACVAGVASRATAGVTRGKLHREDPERPDRRLLPQLANQPLASDAEAGAFDVRRLKPKELLQRFSEEQLRKLLPKTQAKYVSPQPRLTRAKPDAKGQKTAKPPALSTSGKSNAMAVEAAVAAMNALERHAPRTLSAVASRLPWLRAAPEQSIPSFPEAAAEVLEAEASVAGVVLEAEAVEALEMDGSVLPNAEADYTFAMGSPLTSGIMGGATRGFFGPELLALQQRSPLLGAVGQVALLGFGSLVASGPCASLSSAWGRVMTSVPGGSHWLAQSVQWMVGSHLGHHLGQWLRGTESQVEPRPAQAGEFNIYLSEMCVICNGEFGLGDFRVGALNCGHACLCRDNGCLEQWQTQGNRSCPVCQHQNAYVVCGVIG</sequence>
<name>A0AA36NKX8_9DINO</name>
<feature type="region of interest" description="Disordered" evidence="3">
    <location>
        <begin position="1"/>
        <end position="41"/>
    </location>
</feature>
<gene>
    <name evidence="5" type="ORF">EVOR1521_LOCUS31945</name>
</gene>
<dbReference type="SUPFAM" id="SSF57850">
    <property type="entry name" value="RING/U-box"/>
    <property type="match status" value="1"/>
</dbReference>
<accession>A0AA36NKX8</accession>
<protein>
    <recommendedName>
        <fullName evidence="4">RING-type domain-containing protein</fullName>
    </recommendedName>
</protein>
<feature type="domain" description="RING-type" evidence="4">
    <location>
        <begin position="747"/>
        <end position="793"/>
    </location>
</feature>
<dbReference type="CDD" id="cd02440">
    <property type="entry name" value="AdoMet_MTases"/>
    <property type="match status" value="1"/>
</dbReference>
<keyword evidence="2" id="KW-0863">Zinc-finger</keyword>
<evidence type="ECO:0000256" key="3">
    <source>
        <dbReference type="SAM" id="MobiDB-lite"/>
    </source>
</evidence>
<feature type="compositionally biased region" description="Basic and acidic residues" evidence="3">
    <location>
        <begin position="451"/>
        <end position="462"/>
    </location>
</feature>
<evidence type="ECO:0000256" key="1">
    <source>
        <dbReference type="ARBA" id="ARBA00022691"/>
    </source>
</evidence>
<dbReference type="InterPro" id="IPR025799">
    <property type="entry name" value="Arg_MeTrfase"/>
</dbReference>
<dbReference type="AlphaFoldDB" id="A0AA36NKX8"/>
<evidence type="ECO:0000256" key="2">
    <source>
        <dbReference type="PROSITE-ProRule" id="PRU00175"/>
    </source>
</evidence>
<evidence type="ECO:0000259" key="4">
    <source>
        <dbReference type="PROSITE" id="PS50089"/>
    </source>
</evidence>
<dbReference type="Gene3D" id="3.30.40.10">
    <property type="entry name" value="Zinc/RING finger domain, C3HC4 (zinc finger)"/>
    <property type="match status" value="1"/>
</dbReference>
<dbReference type="PANTHER" id="PTHR11006">
    <property type="entry name" value="PROTEIN ARGININE N-METHYLTRANSFERASE"/>
    <property type="match status" value="1"/>
</dbReference>
<dbReference type="InterPro" id="IPR001841">
    <property type="entry name" value="Znf_RING"/>
</dbReference>
<dbReference type="Proteomes" id="UP001178507">
    <property type="component" value="Unassembled WGS sequence"/>
</dbReference>
<dbReference type="InterPro" id="IPR029063">
    <property type="entry name" value="SAM-dependent_MTases_sf"/>
</dbReference>
<reference evidence="5" key="1">
    <citation type="submission" date="2023-08" db="EMBL/GenBank/DDBJ databases">
        <authorList>
            <person name="Chen Y."/>
            <person name="Shah S."/>
            <person name="Dougan E. K."/>
            <person name="Thang M."/>
            <person name="Chan C."/>
        </authorList>
    </citation>
    <scope>NUCLEOTIDE SEQUENCE</scope>
</reference>
<feature type="region of interest" description="Disordered" evidence="3">
    <location>
        <begin position="444"/>
        <end position="463"/>
    </location>
</feature>
<dbReference type="InterPro" id="IPR013083">
    <property type="entry name" value="Znf_RING/FYVE/PHD"/>
</dbReference>
<organism evidence="5 6">
    <name type="scientific">Effrenium voratum</name>
    <dbReference type="NCBI Taxonomy" id="2562239"/>
    <lineage>
        <taxon>Eukaryota</taxon>
        <taxon>Sar</taxon>
        <taxon>Alveolata</taxon>
        <taxon>Dinophyceae</taxon>
        <taxon>Suessiales</taxon>
        <taxon>Symbiodiniaceae</taxon>
        <taxon>Effrenium</taxon>
    </lineage>
</organism>
<keyword evidence="1" id="KW-0949">S-adenosyl-L-methionine</keyword>
<keyword evidence="6" id="KW-1185">Reference proteome</keyword>
<dbReference type="Gene3D" id="3.40.50.150">
    <property type="entry name" value="Vaccinia Virus protein VP39"/>
    <property type="match status" value="1"/>
</dbReference>
<keyword evidence="2" id="KW-0479">Metal-binding</keyword>